<keyword evidence="2" id="KW-0378">Hydrolase</keyword>
<sequence length="145" mass="16025">MDDATRAAFQVEGDWPMARRHRIRWAECDLYAHVNHTAYLTLFEDLRVAFWEGLGGSFGPEAIGPVVGTLEVRYLKPAGFGDEVLLTCRTASVRRSSFVHEYAMWRADGLVCSARGIIVVTRGPVKAAIPDAMREAMIAQGAEAQ</sequence>
<evidence type="ECO:0000313" key="3">
    <source>
        <dbReference type="EMBL" id="MBR0666086.1"/>
    </source>
</evidence>
<dbReference type="RefSeq" id="WP_211853760.1">
    <property type="nucleotide sequence ID" value="NZ_JAAGBB010000020.1"/>
</dbReference>
<evidence type="ECO:0000256" key="1">
    <source>
        <dbReference type="ARBA" id="ARBA00005953"/>
    </source>
</evidence>
<protein>
    <submittedName>
        <fullName evidence="3">Acyl-CoA thioesterase</fullName>
    </submittedName>
</protein>
<organism evidence="3 4">
    <name type="scientific">Plastoroseomonas hellenica</name>
    <dbReference type="NCBI Taxonomy" id="2687306"/>
    <lineage>
        <taxon>Bacteria</taxon>
        <taxon>Pseudomonadati</taxon>
        <taxon>Pseudomonadota</taxon>
        <taxon>Alphaproteobacteria</taxon>
        <taxon>Acetobacterales</taxon>
        <taxon>Acetobacteraceae</taxon>
        <taxon>Plastoroseomonas</taxon>
    </lineage>
</organism>
<dbReference type="CDD" id="cd00586">
    <property type="entry name" value="4HBT"/>
    <property type="match status" value="1"/>
</dbReference>
<dbReference type="SUPFAM" id="SSF54637">
    <property type="entry name" value="Thioesterase/thiol ester dehydrase-isomerase"/>
    <property type="match status" value="1"/>
</dbReference>
<evidence type="ECO:0000313" key="4">
    <source>
        <dbReference type="Proteomes" id="UP001196870"/>
    </source>
</evidence>
<dbReference type="Gene3D" id="3.10.129.10">
    <property type="entry name" value="Hotdog Thioesterase"/>
    <property type="match status" value="1"/>
</dbReference>
<comment type="caution">
    <text evidence="3">The sequence shown here is derived from an EMBL/GenBank/DDBJ whole genome shotgun (WGS) entry which is preliminary data.</text>
</comment>
<dbReference type="InterPro" id="IPR050563">
    <property type="entry name" value="4-hydroxybenzoyl-CoA_TE"/>
</dbReference>
<dbReference type="PANTHER" id="PTHR31793:SF27">
    <property type="entry name" value="NOVEL THIOESTERASE SUPERFAMILY DOMAIN AND SAPOSIN A-TYPE DOMAIN CONTAINING PROTEIN (0610012H03RIK)"/>
    <property type="match status" value="1"/>
</dbReference>
<evidence type="ECO:0000256" key="2">
    <source>
        <dbReference type="ARBA" id="ARBA00022801"/>
    </source>
</evidence>
<name>A0ABS5F0M5_9PROT</name>
<dbReference type="Proteomes" id="UP001196870">
    <property type="component" value="Unassembled WGS sequence"/>
</dbReference>
<dbReference type="InterPro" id="IPR029069">
    <property type="entry name" value="HotDog_dom_sf"/>
</dbReference>
<keyword evidence="4" id="KW-1185">Reference proteome</keyword>
<gene>
    <name evidence="3" type="ORF">GXW71_17130</name>
</gene>
<dbReference type="EMBL" id="JAAGBB010000020">
    <property type="protein sequence ID" value="MBR0666086.1"/>
    <property type="molecule type" value="Genomic_DNA"/>
</dbReference>
<accession>A0ABS5F0M5</accession>
<comment type="similarity">
    <text evidence="1">Belongs to the 4-hydroxybenzoyl-CoA thioesterase family.</text>
</comment>
<proteinExistence type="inferred from homology"/>
<reference evidence="4" key="1">
    <citation type="journal article" date="2021" name="Syst. Appl. Microbiol.">
        <title>Roseomonas hellenica sp. nov., isolated from roots of wild-growing Alkanna tinctoria.</title>
        <authorList>
            <person name="Rat A."/>
            <person name="Naranjo H.D."/>
            <person name="Lebbe L."/>
            <person name="Cnockaert M."/>
            <person name="Krigas N."/>
            <person name="Grigoriadou K."/>
            <person name="Maloupa E."/>
            <person name="Willems A."/>
        </authorList>
    </citation>
    <scope>NUCLEOTIDE SEQUENCE [LARGE SCALE GENOMIC DNA]</scope>
    <source>
        <strain evidence="4">LMG 31523</strain>
    </source>
</reference>
<dbReference type="Pfam" id="PF13279">
    <property type="entry name" value="4HBT_2"/>
    <property type="match status" value="1"/>
</dbReference>
<dbReference type="PANTHER" id="PTHR31793">
    <property type="entry name" value="4-HYDROXYBENZOYL-COA THIOESTERASE FAMILY MEMBER"/>
    <property type="match status" value="1"/>
</dbReference>